<keyword evidence="1" id="KW-0243">Dynein</keyword>
<gene>
    <name evidence="2" type="ORF">MPIPNATIZW_LOCUS13520</name>
</gene>
<dbReference type="InterPro" id="IPR037177">
    <property type="entry name" value="DLC_sf"/>
</dbReference>
<comment type="subcellular location">
    <subcellularLocation>
        <location evidence="1">Cytoplasm</location>
        <location evidence="1">Cytoskeleton</location>
    </subcellularLocation>
</comment>
<dbReference type="Gene3D" id="3.30.740.10">
    <property type="entry name" value="Protein Inhibitor Of Neuronal Nitric Oxide Synthase"/>
    <property type="match status" value="1"/>
</dbReference>
<evidence type="ECO:0000313" key="2">
    <source>
        <dbReference type="EMBL" id="CAK6445214.1"/>
    </source>
</evidence>
<evidence type="ECO:0000313" key="3">
    <source>
        <dbReference type="Proteomes" id="UP001314169"/>
    </source>
</evidence>
<dbReference type="SMART" id="SM01375">
    <property type="entry name" value="Dynein_light"/>
    <property type="match status" value="1"/>
</dbReference>
<comment type="similarity">
    <text evidence="1">Belongs to the dynein light chain family.</text>
</comment>
<dbReference type="Pfam" id="PF01221">
    <property type="entry name" value="Dynein_light"/>
    <property type="match status" value="1"/>
</dbReference>
<sequence>MQQGSMECATQELGKYNIHIKVAHIKEFDKNNRTWHCIVGRNLSSYVTHETKYFIYFYLDQEAILLFKSG</sequence>
<evidence type="ECO:0000256" key="1">
    <source>
        <dbReference type="RuleBase" id="RU365010"/>
    </source>
</evidence>
<dbReference type="SUPFAM" id="SSF54648">
    <property type="entry name" value="DLC"/>
    <property type="match status" value="1"/>
</dbReference>
<keyword evidence="1" id="KW-0206">Cytoskeleton</keyword>
<dbReference type="Proteomes" id="UP001314169">
    <property type="component" value="Chromosome 5"/>
</dbReference>
<keyword evidence="1" id="KW-0493">Microtubule</keyword>
<organism evidence="2 3">
    <name type="scientific">Pipistrellus nathusii</name>
    <name type="common">Nathusius' pipistrelle</name>
    <dbReference type="NCBI Taxonomy" id="59473"/>
    <lineage>
        <taxon>Eukaryota</taxon>
        <taxon>Metazoa</taxon>
        <taxon>Chordata</taxon>
        <taxon>Craniata</taxon>
        <taxon>Vertebrata</taxon>
        <taxon>Euteleostomi</taxon>
        <taxon>Mammalia</taxon>
        <taxon>Eutheria</taxon>
        <taxon>Laurasiatheria</taxon>
        <taxon>Chiroptera</taxon>
        <taxon>Yangochiroptera</taxon>
        <taxon>Vespertilionidae</taxon>
        <taxon>Pipistrellus</taxon>
    </lineage>
</organism>
<reference evidence="2" key="1">
    <citation type="submission" date="2023-12" db="EMBL/GenBank/DDBJ databases">
        <authorList>
            <person name="Brown T."/>
        </authorList>
    </citation>
    <scope>NUCLEOTIDE SEQUENCE</scope>
</reference>
<dbReference type="PANTHER" id="PTHR11886">
    <property type="entry name" value="DYNEIN LIGHT CHAIN"/>
    <property type="match status" value="1"/>
</dbReference>
<dbReference type="InterPro" id="IPR001372">
    <property type="entry name" value="Dynein_light_chain_typ-1/2"/>
</dbReference>
<dbReference type="PANTHER" id="PTHR11886:SF91">
    <property type="entry name" value="DYNEIN LIGHT CHAIN 1, CYTOPLASMIC"/>
    <property type="match status" value="1"/>
</dbReference>
<dbReference type="EMBL" id="OY882862">
    <property type="protein sequence ID" value="CAK6445214.1"/>
    <property type="molecule type" value="Genomic_DNA"/>
</dbReference>
<keyword evidence="1" id="KW-0505">Motor protein</keyword>
<accession>A0ABP0A4K0</accession>
<protein>
    <recommendedName>
        <fullName evidence="1">Dynein light chain</fullName>
    </recommendedName>
</protein>
<proteinExistence type="inferred from homology"/>
<keyword evidence="1" id="KW-0963">Cytoplasm</keyword>
<keyword evidence="3" id="KW-1185">Reference proteome</keyword>
<name>A0ABP0A4K0_PIPNA</name>